<proteinExistence type="inferred from homology"/>
<accession>E6PRI6</accession>
<dbReference type="PANTHER" id="PTHR30632">
    <property type="entry name" value="MOLYBDATE-BINDING PERIPLASMIC PROTEIN"/>
    <property type="match status" value="1"/>
</dbReference>
<evidence type="ECO:0000313" key="2">
    <source>
        <dbReference type="EMBL" id="CBH97541.1"/>
    </source>
</evidence>
<dbReference type="GO" id="GO:0030973">
    <property type="term" value="F:molybdate ion binding"/>
    <property type="evidence" value="ECO:0007669"/>
    <property type="project" value="TreeGrafter"/>
</dbReference>
<dbReference type="InterPro" id="IPR050682">
    <property type="entry name" value="ModA/WtpA"/>
</dbReference>
<dbReference type="Gene3D" id="3.40.190.10">
    <property type="entry name" value="Periplasmic binding protein-like II"/>
    <property type="match status" value="2"/>
</dbReference>
<gene>
    <name evidence="2" type="ORF">CARN2_3014</name>
</gene>
<dbReference type="SUPFAM" id="SSF53850">
    <property type="entry name" value="Periplasmic binding protein-like II"/>
    <property type="match status" value="1"/>
</dbReference>
<name>E6PRI6_9ZZZZ</name>
<reference evidence="2" key="1">
    <citation type="submission" date="2009-10" db="EMBL/GenBank/DDBJ databases">
        <title>Diversity of trophic interactions inside an arsenic-rich microbial ecosystem.</title>
        <authorList>
            <person name="Bertin P.N."/>
            <person name="Heinrich-Salmeron A."/>
            <person name="Pelletier E."/>
            <person name="Goulhen-Chollet F."/>
            <person name="Arsene-Ploetze F."/>
            <person name="Gallien S."/>
            <person name="Calteau A."/>
            <person name="Vallenet D."/>
            <person name="Casiot C."/>
            <person name="Chane-Woon-Ming B."/>
            <person name="Giloteaux L."/>
            <person name="Barakat M."/>
            <person name="Bonnefoy V."/>
            <person name="Bruneel O."/>
            <person name="Chandler M."/>
            <person name="Cleiss J."/>
            <person name="Duran R."/>
            <person name="Elbaz-Poulichet F."/>
            <person name="Fonknechten N."/>
            <person name="Lauga B."/>
            <person name="Mornico D."/>
            <person name="Ortet P."/>
            <person name="Schaeffer C."/>
            <person name="Siguier P."/>
            <person name="Alexander Thil Smith A."/>
            <person name="Van Dorsselaer A."/>
            <person name="Weissenbach J."/>
            <person name="Medigue C."/>
            <person name="Le Paslier D."/>
        </authorList>
    </citation>
    <scope>NUCLEOTIDE SEQUENCE</scope>
</reference>
<dbReference type="CDD" id="cd13540">
    <property type="entry name" value="PBP2_ModA_WtpA"/>
    <property type="match status" value="1"/>
</dbReference>
<organism evidence="2">
    <name type="scientific">mine drainage metagenome</name>
    <dbReference type="NCBI Taxonomy" id="410659"/>
    <lineage>
        <taxon>unclassified sequences</taxon>
        <taxon>metagenomes</taxon>
        <taxon>ecological metagenomes</taxon>
    </lineage>
</organism>
<comment type="caution">
    <text evidence="2">The sequence shown here is derived from an EMBL/GenBank/DDBJ whole genome shotgun (WGS) entry which is preliminary data.</text>
</comment>
<dbReference type="AlphaFoldDB" id="E6PRI6"/>
<comment type="similarity">
    <text evidence="1">Belongs to the bacterial solute-binding protein 1 family. WtpA subfamily.</text>
</comment>
<dbReference type="EMBL" id="CABM01000044">
    <property type="protein sequence ID" value="CBH97541.1"/>
    <property type="molecule type" value="Genomic_DNA"/>
</dbReference>
<dbReference type="GO" id="GO:0015689">
    <property type="term" value="P:molybdate ion transport"/>
    <property type="evidence" value="ECO:0007669"/>
    <property type="project" value="TreeGrafter"/>
</dbReference>
<evidence type="ECO:0000256" key="1">
    <source>
        <dbReference type="ARBA" id="ARBA00009438"/>
    </source>
</evidence>
<dbReference type="Pfam" id="PF13531">
    <property type="entry name" value="SBP_bac_11"/>
    <property type="match status" value="1"/>
</dbReference>
<sequence length="323" mass="34696">MHKSKQLNKSLVALLLGALALGTAAQASATTLSVLAAGTLGKTFREAAKGFEKLHPGVTVEPQFGGSVKMVKMVTQLHTPADVVAVADYSVIPKYMYAKGDQAATADWSIGFLRNAITFVYTPKSKDAGKINASNWYQVLSQPGVQIGRSNPNTDPSGYQTLQMLDLASSYYHDPQLEQKVLANAPTTNMRDTETDLIAALQLGQIDYLAIYQSDALQHHLESIRLPAQINLSDPKYAADYAKSTAETANGALPGRPIVYALTIPTGAPHPKLAAEFIAYLLGPQGQKLIARNGFTPVHPAYAQYAAKMPASLRKMTVAWPGQ</sequence>
<protein>
    <submittedName>
        <fullName evidence="2">Putative ABC-type molybdate transport system,periplasmic component</fullName>
    </submittedName>
</protein>
<dbReference type="PANTHER" id="PTHR30632:SF16">
    <property type="entry name" value="MOLYBDATE_TUNGSTATE-BINDING PROTEIN WTPA"/>
    <property type="match status" value="1"/>
</dbReference>